<organism evidence="3 5">
    <name type="scientific">Corynebacterium striatum</name>
    <dbReference type="NCBI Taxonomy" id="43770"/>
    <lineage>
        <taxon>Bacteria</taxon>
        <taxon>Bacillati</taxon>
        <taxon>Actinomycetota</taxon>
        <taxon>Actinomycetes</taxon>
        <taxon>Mycobacteriales</taxon>
        <taxon>Corynebacteriaceae</taxon>
        <taxon>Corynebacterium</taxon>
    </lineage>
</organism>
<dbReference type="Pfam" id="PF02371">
    <property type="entry name" value="Transposase_20"/>
    <property type="match status" value="1"/>
</dbReference>
<sequence length="402" mass="44956">MTYDYVIGMDVGKYFHHACVLDIDGTQVLSKRINQNEKSLRALFSAFSAHDHKVLVVVDQPNNIGRLTVAVAQELGIDVRYLPGLAMRQLSRIHAGNAKTDIRDAYIIAHAAKNLPESLRSVDRVEEAFLQLKVLNGIDEDLARSYTRLINQIRSALVGCYPQFEQALRGQIIHRKWVLHLLARYGGPTKIKRLGKAKATAFARRYKARNPEPVLDAIFAAISEQTVAIAGAHYAEMGVAMSAKDALLKLEHRTQIEQEVIELINDIPHTQILLSMPGIGPKTAAQILMTAGDMTDFPTAGHLASYAGLSPRTNQSGTSIMSNSLNRAGNKKLKNALWQSSFASIRFHERSRQFYERKRREGKRHNAAVVALARRRLNVLYAMMRNHKHYHDPAPSQEDLAA</sequence>
<protein>
    <submittedName>
        <fullName evidence="3">IS110 family transposase</fullName>
    </submittedName>
</protein>
<reference evidence="3 5" key="1">
    <citation type="submission" date="2017-11" db="EMBL/GenBank/DDBJ databases">
        <title>Whole genome sequencing of cultured pathogen.</title>
        <authorList>
            <person name="Hoffmann M."/>
            <person name="Sanchez M."/>
            <person name="Timme R."/>
            <person name="Nudel K."/>
            <person name="Bry L."/>
        </authorList>
    </citation>
    <scope>NUCLEOTIDE SEQUENCE [LARGE SCALE GENOMIC DNA]</scope>
    <source>
        <strain evidence="3 5">216</strain>
    </source>
</reference>
<dbReference type="AlphaFoldDB" id="A0ABC8CKH6"/>
<evidence type="ECO:0000313" key="3">
    <source>
        <dbReference type="EMBL" id="ATZ07730.1"/>
    </source>
</evidence>
<evidence type="ECO:0000259" key="1">
    <source>
        <dbReference type="Pfam" id="PF01548"/>
    </source>
</evidence>
<accession>A0ABC8CKH6</accession>
<dbReference type="Pfam" id="PF01548">
    <property type="entry name" value="DEDD_Tnp_IS110"/>
    <property type="match status" value="1"/>
</dbReference>
<gene>
    <name evidence="3" type="ORF">A9D01_02085</name>
    <name evidence="4" type="ORF">A9D01_02090</name>
</gene>
<feature type="domain" description="Transposase IS116/IS110/IS902 C-terminal" evidence="2">
    <location>
        <begin position="271"/>
        <end position="356"/>
    </location>
</feature>
<dbReference type="RefSeq" id="WP_005297392.1">
    <property type="nucleotide sequence ID" value="NZ_CP024932.1"/>
</dbReference>
<name>A0ABC8CKH6_CORST</name>
<dbReference type="PANTHER" id="PTHR33055:SF3">
    <property type="entry name" value="PUTATIVE TRANSPOSASE FOR IS117-RELATED"/>
    <property type="match status" value="1"/>
</dbReference>
<dbReference type="InterPro" id="IPR002525">
    <property type="entry name" value="Transp_IS110-like_N"/>
</dbReference>
<dbReference type="PANTHER" id="PTHR33055">
    <property type="entry name" value="TRANSPOSASE FOR INSERTION SEQUENCE ELEMENT IS1111A"/>
    <property type="match status" value="1"/>
</dbReference>
<dbReference type="InterPro" id="IPR047650">
    <property type="entry name" value="Transpos_IS110"/>
</dbReference>
<feature type="domain" description="Transposase IS110-like N-terminal" evidence="1">
    <location>
        <begin position="7"/>
        <end position="162"/>
    </location>
</feature>
<evidence type="ECO:0000313" key="4">
    <source>
        <dbReference type="EMBL" id="ATZ07731.1"/>
    </source>
</evidence>
<dbReference type="EMBL" id="CP024932">
    <property type="protein sequence ID" value="ATZ07730.1"/>
    <property type="molecule type" value="Genomic_DNA"/>
</dbReference>
<dbReference type="InterPro" id="IPR003346">
    <property type="entry name" value="Transposase_20"/>
</dbReference>
<dbReference type="NCBIfam" id="NF033542">
    <property type="entry name" value="transpos_IS110"/>
    <property type="match status" value="1"/>
</dbReference>
<dbReference type="EMBL" id="CP024932">
    <property type="protein sequence ID" value="ATZ07731.1"/>
    <property type="molecule type" value="Genomic_DNA"/>
</dbReference>
<dbReference type="GeneID" id="31923744"/>
<evidence type="ECO:0000259" key="2">
    <source>
        <dbReference type="Pfam" id="PF02371"/>
    </source>
</evidence>
<proteinExistence type="predicted"/>
<evidence type="ECO:0000313" key="5">
    <source>
        <dbReference type="Proteomes" id="UP000231994"/>
    </source>
</evidence>
<dbReference type="Proteomes" id="UP000231994">
    <property type="component" value="Chromosome"/>
</dbReference>